<name>M7CA02_CHEMY</name>
<protein>
    <submittedName>
        <fullName evidence="2">Uncharacterized protein</fullName>
    </submittedName>
</protein>
<evidence type="ECO:0000313" key="3">
    <source>
        <dbReference type="Proteomes" id="UP000031443"/>
    </source>
</evidence>
<evidence type="ECO:0000256" key="1">
    <source>
        <dbReference type="SAM" id="MobiDB-lite"/>
    </source>
</evidence>
<feature type="compositionally biased region" description="Basic and acidic residues" evidence="1">
    <location>
        <begin position="220"/>
        <end position="234"/>
    </location>
</feature>
<gene>
    <name evidence="2" type="ORF">UY3_01271</name>
</gene>
<feature type="region of interest" description="Disordered" evidence="1">
    <location>
        <begin position="88"/>
        <end position="107"/>
    </location>
</feature>
<reference evidence="3" key="1">
    <citation type="journal article" date="2013" name="Nat. Genet.">
        <title>The draft genomes of soft-shell turtle and green sea turtle yield insights into the development and evolution of the turtle-specific body plan.</title>
        <authorList>
            <person name="Wang Z."/>
            <person name="Pascual-Anaya J."/>
            <person name="Zadissa A."/>
            <person name="Li W."/>
            <person name="Niimura Y."/>
            <person name="Huang Z."/>
            <person name="Li C."/>
            <person name="White S."/>
            <person name="Xiong Z."/>
            <person name="Fang D."/>
            <person name="Wang B."/>
            <person name="Ming Y."/>
            <person name="Chen Y."/>
            <person name="Zheng Y."/>
            <person name="Kuraku S."/>
            <person name="Pignatelli M."/>
            <person name="Herrero J."/>
            <person name="Beal K."/>
            <person name="Nozawa M."/>
            <person name="Li Q."/>
            <person name="Wang J."/>
            <person name="Zhang H."/>
            <person name="Yu L."/>
            <person name="Shigenobu S."/>
            <person name="Wang J."/>
            <person name="Liu J."/>
            <person name="Flicek P."/>
            <person name="Searle S."/>
            <person name="Wang J."/>
            <person name="Kuratani S."/>
            <person name="Yin Y."/>
            <person name="Aken B."/>
            <person name="Zhang G."/>
            <person name="Irie N."/>
        </authorList>
    </citation>
    <scope>NUCLEOTIDE SEQUENCE [LARGE SCALE GENOMIC DNA]</scope>
</reference>
<keyword evidence="3" id="KW-1185">Reference proteome</keyword>
<accession>M7CA02</accession>
<feature type="compositionally biased region" description="Basic and acidic residues" evidence="1">
    <location>
        <begin position="88"/>
        <end position="97"/>
    </location>
</feature>
<feature type="region of interest" description="Disordered" evidence="1">
    <location>
        <begin position="191"/>
        <end position="234"/>
    </location>
</feature>
<dbReference type="EMBL" id="KB490848">
    <property type="protein sequence ID" value="EMP41473.1"/>
    <property type="molecule type" value="Genomic_DNA"/>
</dbReference>
<organism evidence="2 3">
    <name type="scientific">Chelonia mydas</name>
    <name type="common">Green sea-turtle</name>
    <name type="synonym">Chelonia agassizi</name>
    <dbReference type="NCBI Taxonomy" id="8469"/>
    <lineage>
        <taxon>Eukaryota</taxon>
        <taxon>Metazoa</taxon>
        <taxon>Chordata</taxon>
        <taxon>Craniata</taxon>
        <taxon>Vertebrata</taxon>
        <taxon>Euteleostomi</taxon>
        <taxon>Archelosauria</taxon>
        <taxon>Testudinata</taxon>
        <taxon>Testudines</taxon>
        <taxon>Cryptodira</taxon>
        <taxon>Durocryptodira</taxon>
        <taxon>Americhelydia</taxon>
        <taxon>Chelonioidea</taxon>
        <taxon>Cheloniidae</taxon>
        <taxon>Chelonia</taxon>
    </lineage>
</organism>
<sequence length="234" mass="26152">MIDSRFTEKDLNDVFTFEFEKPKFGLLGKAEKLATCKVEKEVNGELKPCSFKTSEASAMKSFNLWRHVKCNHPENYAALVTKKDQEDKAKQKADAAKRRSSGSLKTPGEKIFCEASSEKKPKIEQTRLDSYLSPQSLKQTTSDLIDPIPEIRQQLLTSNKHTLLLWCQGQCKSAVEPTCNGYGAKARLPTTQESSISKDFADAVDEAGKKNSSTQPVPFKIHDDCDAKEQEIVS</sequence>
<dbReference type="AlphaFoldDB" id="M7CA02"/>
<evidence type="ECO:0000313" key="2">
    <source>
        <dbReference type="EMBL" id="EMP41473.1"/>
    </source>
</evidence>
<dbReference type="Proteomes" id="UP000031443">
    <property type="component" value="Unassembled WGS sequence"/>
</dbReference>
<proteinExistence type="predicted"/>